<organism evidence="3 4">
    <name type="scientific">Variovorax ginsengisoli</name>
    <dbReference type="NCBI Taxonomy" id="363844"/>
    <lineage>
        <taxon>Bacteria</taxon>
        <taxon>Pseudomonadati</taxon>
        <taxon>Pseudomonadota</taxon>
        <taxon>Betaproteobacteria</taxon>
        <taxon>Burkholderiales</taxon>
        <taxon>Comamonadaceae</taxon>
        <taxon>Variovorax</taxon>
    </lineage>
</organism>
<feature type="domain" description="SsuA/THI5-like" evidence="2">
    <location>
        <begin position="47"/>
        <end position="259"/>
    </location>
</feature>
<dbReference type="RefSeq" id="WP_301811407.1">
    <property type="nucleotide sequence ID" value="NZ_JAUJZH010000012.1"/>
</dbReference>
<feature type="chain" id="PRO_5046234344" evidence="1">
    <location>
        <begin position="29"/>
        <end position="347"/>
    </location>
</feature>
<accession>A0ABT8S5E5</accession>
<reference evidence="3" key="1">
    <citation type="submission" date="2023-06" db="EMBL/GenBank/DDBJ databases">
        <authorList>
            <person name="Jiang Y."/>
            <person name="Liu Q."/>
        </authorList>
    </citation>
    <scope>NUCLEOTIDE SEQUENCE</scope>
    <source>
        <strain evidence="3">CGMCC 1.12090</strain>
    </source>
</reference>
<keyword evidence="4" id="KW-1185">Reference proteome</keyword>
<dbReference type="InterPro" id="IPR027939">
    <property type="entry name" value="NMT1/THI5"/>
</dbReference>
<proteinExistence type="predicted"/>
<dbReference type="Gene3D" id="3.40.190.10">
    <property type="entry name" value="Periplasmic binding protein-like II"/>
    <property type="match status" value="2"/>
</dbReference>
<dbReference type="Proteomes" id="UP001169027">
    <property type="component" value="Unassembled WGS sequence"/>
</dbReference>
<dbReference type="Pfam" id="PF09084">
    <property type="entry name" value="NMT1"/>
    <property type="match status" value="1"/>
</dbReference>
<gene>
    <name evidence="3" type="ORF">Q2T77_17765</name>
</gene>
<evidence type="ECO:0000313" key="4">
    <source>
        <dbReference type="Proteomes" id="UP001169027"/>
    </source>
</evidence>
<dbReference type="EMBL" id="JAUKVY010000012">
    <property type="protein sequence ID" value="MDO1534136.1"/>
    <property type="molecule type" value="Genomic_DNA"/>
</dbReference>
<evidence type="ECO:0000256" key="1">
    <source>
        <dbReference type="SAM" id="SignalP"/>
    </source>
</evidence>
<dbReference type="PANTHER" id="PTHR31528">
    <property type="entry name" value="4-AMINO-5-HYDROXYMETHYL-2-METHYLPYRIMIDINE PHOSPHATE SYNTHASE THI11-RELATED"/>
    <property type="match status" value="1"/>
</dbReference>
<keyword evidence="1" id="KW-0732">Signal</keyword>
<dbReference type="PANTHER" id="PTHR31528:SF15">
    <property type="entry name" value="RIBOFLAVIN-BINDING PROTEIN RIBY"/>
    <property type="match status" value="1"/>
</dbReference>
<evidence type="ECO:0000313" key="3">
    <source>
        <dbReference type="EMBL" id="MDO1534136.1"/>
    </source>
</evidence>
<name>A0ABT8S5E5_9BURK</name>
<dbReference type="InterPro" id="IPR015168">
    <property type="entry name" value="SsuA/THI5"/>
</dbReference>
<comment type="caution">
    <text evidence="3">The sequence shown here is derived from an EMBL/GenBank/DDBJ whole genome shotgun (WGS) entry which is preliminary data.</text>
</comment>
<protein>
    <submittedName>
        <fullName evidence="3">ABC transporter substrate-binding protein</fullName>
    </submittedName>
</protein>
<feature type="signal peptide" evidence="1">
    <location>
        <begin position="1"/>
        <end position="28"/>
    </location>
</feature>
<evidence type="ECO:0000259" key="2">
    <source>
        <dbReference type="Pfam" id="PF09084"/>
    </source>
</evidence>
<sequence>MKFPLPHALLSACGLALALALAALPAAAQVPIKVVLNWKYEGPQAWFFLAQDKGYFKDEGLDVTIDQGEGSAASIPKVAAGAYQAGFGDINALVDLASRRPADAPVGVYMLYNTPPFALVVKSDSPIRTPKDLEGKTVGGPANDGALKLFPAFARIAGIDAAKVGITNMAPNLREQMLSRGQIDAGFGYVTTVSFSAKGMGLDPAKDLRFIRYGDYGMDLYANTVFFSKRFVKENPKAVAGFVKALNRAVKEVIANPDAGVDHAIQREPLLKREVEKDKLLATLKNDMSHPEIARIGLGDVDDARLKKDIAIVVEANALPRTPEPGEIFDRSFLPVRADRPSATTTH</sequence>
<dbReference type="SUPFAM" id="SSF53850">
    <property type="entry name" value="Periplasmic binding protein-like II"/>
    <property type="match status" value="1"/>
</dbReference>